<sequence>MKKIILSAIFALSVVAFTPTSSNAQSKSNNAISSRPKQPTNALAAWAEGYEYGMSHGWGQADSLYWAHVQMQIWINHNS</sequence>
<feature type="chain" id="PRO_5008003809" evidence="1">
    <location>
        <begin position="25"/>
        <end position="79"/>
    </location>
</feature>
<accession>A0A172XTP2</accession>
<evidence type="ECO:0000313" key="2">
    <source>
        <dbReference type="EMBL" id="ANF50348.1"/>
    </source>
</evidence>
<evidence type="ECO:0000256" key="1">
    <source>
        <dbReference type="SAM" id="SignalP"/>
    </source>
</evidence>
<evidence type="ECO:0000313" key="3">
    <source>
        <dbReference type="Proteomes" id="UP000077824"/>
    </source>
</evidence>
<proteinExistence type="predicted"/>
<gene>
    <name evidence="2" type="ORF">A0O34_07390</name>
</gene>
<keyword evidence="1" id="KW-0732">Signal</keyword>
<protein>
    <submittedName>
        <fullName evidence="2">Uncharacterized protein</fullName>
    </submittedName>
</protein>
<dbReference type="AlphaFoldDB" id="A0A172XTP2"/>
<keyword evidence="3" id="KW-1185">Reference proteome</keyword>
<reference evidence="2 3" key="1">
    <citation type="submission" date="2016-04" db="EMBL/GenBank/DDBJ databases">
        <title>Complete Genome Sequence of Chryseobacterium sp. IHBB 10212.</title>
        <authorList>
            <person name="Pal M."/>
            <person name="Swarnkar M.K."/>
            <person name="Kaushal K."/>
            <person name="Chhibber S."/>
            <person name="Singh A.K."/>
            <person name="Gulati A."/>
        </authorList>
    </citation>
    <scope>NUCLEOTIDE SEQUENCE [LARGE SCALE GENOMIC DNA]</scope>
    <source>
        <strain evidence="2 3">IHBB 10212</strain>
    </source>
</reference>
<dbReference type="STRING" id="1685010.A0O34_07390"/>
<dbReference type="KEGG" id="chh:A0O34_07390"/>
<dbReference type="Proteomes" id="UP000077824">
    <property type="component" value="Chromosome"/>
</dbReference>
<organism evidence="2 3">
    <name type="scientific">Chryseobacterium glaciei</name>
    <dbReference type="NCBI Taxonomy" id="1685010"/>
    <lineage>
        <taxon>Bacteria</taxon>
        <taxon>Pseudomonadati</taxon>
        <taxon>Bacteroidota</taxon>
        <taxon>Flavobacteriia</taxon>
        <taxon>Flavobacteriales</taxon>
        <taxon>Weeksellaceae</taxon>
        <taxon>Chryseobacterium group</taxon>
        <taxon>Chryseobacterium</taxon>
    </lineage>
</organism>
<feature type="signal peptide" evidence="1">
    <location>
        <begin position="1"/>
        <end position="24"/>
    </location>
</feature>
<dbReference type="EMBL" id="CP015199">
    <property type="protein sequence ID" value="ANF50348.1"/>
    <property type="molecule type" value="Genomic_DNA"/>
</dbReference>
<name>A0A172XTP2_9FLAO</name>